<name>A0A915E042_9BILA</name>
<reference evidence="2" key="1">
    <citation type="submission" date="2022-11" db="UniProtKB">
        <authorList>
            <consortium name="WormBaseParasite"/>
        </authorList>
    </citation>
    <scope>IDENTIFICATION</scope>
</reference>
<proteinExistence type="predicted"/>
<sequence length="120" mass="13134">MNNQVASSVESTPTRRKSRTLISTVSQQMPLISGEQVSHNYPIQQLHRQSVASRLSPMVVAAHTSPAIPTAFMTSSTFISANCIEATQRLVQQIKPGSIVLPQAIVPLWLLADQISQKKK</sequence>
<organism evidence="1 2">
    <name type="scientific">Ditylenchus dipsaci</name>
    <dbReference type="NCBI Taxonomy" id="166011"/>
    <lineage>
        <taxon>Eukaryota</taxon>
        <taxon>Metazoa</taxon>
        <taxon>Ecdysozoa</taxon>
        <taxon>Nematoda</taxon>
        <taxon>Chromadorea</taxon>
        <taxon>Rhabditida</taxon>
        <taxon>Tylenchina</taxon>
        <taxon>Tylenchomorpha</taxon>
        <taxon>Sphaerularioidea</taxon>
        <taxon>Anguinidae</taxon>
        <taxon>Anguininae</taxon>
        <taxon>Ditylenchus</taxon>
    </lineage>
</organism>
<dbReference type="AlphaFoldDB" id="A0A915E042"/>
<dbReference type="Proteomes" id="UP000887574">
    <property type="component" value="Unplaced"/>
</dbReference>
<evidence type="ECO:0000313" key="1">
    <source>
        <dbReference type="Proteomes" id="UP000887574"/>
    </source>
</evidence>
<keyword evidence="1" id="KW-1185">Reference proteome</keyword>
<dbReference type="WBParaSite" id="jg25039">
    <property type="protein sequence ID" value="jg25039"/>
    <property type="gene ID" value="jg25039"/>
</dbReference>
<protein>
    <submittedName>
        <fullName evidence="2">Uncharacterized protein</fullName>
    </submittedName>
</protein>
<accession>A0A915E042</accession>
<evidence type="ECO:0000313" key="2">
    <source>
        <dbReference type="WBParaSite" id="jg25039"/>
    </source>
</evidence>